<evidence type="ECO:0000313" key="1">
    <source>
        <dbReference type="Proteomes" id="UP000046392"/>
    </source>
</evidence>
<dbReference type="WBParaSite" id="SPAL_0001555300.1">
    <property type="protein sequence ID" value="SPAL_0001555300.1"/>
    <property type="gene ID" value="SPAL_0001555300"/>
</dbReference>
<protein>
    <submittedName>
        <fullName evidence="2">Integrase catalytic domain-containing protein</fullName>
    </submittedName>
</protein>
<dbReference type="AlphaFoldDB" id="A0A0N5CCE3"/>
<sequence length="166" mass="18817">KITSESKQEFFEANDNVALKNLLTNAGKCVHLDFFNLDNKIGYCYGFIEDGTFQYRKMLGKSNSIELNFKLKGYLNLLQMVHMKGFNNTIITIYDVILFSALKDPDSIQSLTQPNRALFSSLASGKHIKTILIDQNCSYELVGNIRNAIKHFTVSNTKNYEISGVE</sequence>
<keyword evidence="1" id="KW-1185">Reference proteome</keyword>
<accession>A0A0N5CCE3</accession>
<proteinExistence type="predicted"/>
<organism evidence="1 2">
    <name type="scientific">Strongyloides papillosus</name>
    <name type="common">Intestinal threadworm</name>
    <dbReference type="NCBI Taxonomy" id="174720"/>
    <lineage>
        <taxon>Eukaryota</taxon>
        <taxon>Metazoa</taxon>
        <taxon>Ecdysozoa</taxon>
        <taxon>Nematoda</taxon>
        <taxon>Chromadorea</taxon>
        <taxon>Rhabditida</taxon>
        <taxon>Tylenchina</taxon>
        <taxon>Panagrolaimomorpha</taxon>
        <taxon>Strongyloidoidea</taxon>
        <taxon>Strongyloididae</taxon>
        <taxon>Strongyloides</taxon>
    </lineage>
</organism>
<evidence type="ECO:0000313" key="2">
    <source>
        <dbReference type="WBParaSite" id="SPAL_0001555300.1"/>
    </source>
</evidence>
<name>A0A0N5CCE3_STREA</name>
<dbReference type="Proteomes" id="UP000046392">
    <property type="component" value="Unplaced"/>
</dbReference>
<reference evidence="2" key="1">
    <citation type="submission" date="2017-02" db="UniProtKB">
        <authorList>
            <consortium name="WormBaseParasite"/>
        </authorList>
    </citation>
    <scope>IDENTIFICATION</scope>
</reference>